<feature type="domain" description="Retrovirus-related Pol polyprotein from transposon TNT 1-94-like beta-barrel" evidence="1">
    <location>
        <begin position="1"/>
        <end position="69"/>
    </location>
</feature>
<comment type="caution">
    <text evidence="2">The sequence shown here is derived from an EMBL/GenBank/DDBJ whole genome shotgun (WGS) entry which is preliminary data.</text>
</comment>
<name>A0ABD1NMD0_9FABA</name>
<sequence>MTYDKELFRELDRTTISKVKIGNGGFITIKEKGTFAIESCSGTKIITDVLYVLQINQNLSNIVKLLEKGHKTPFDAKMCLLQYAKEQDIFKVKMKGESFSLGLTEEVQAAISSAVNKTELWHDRLGHFNHASLLYIKERIFCKTFHH</sequence>
<proteinExistence type="predicted"/>
<evidence type="ECO:0000259" key="1">
    <source>
        <dbReference type="Pfam" id="PF22936"/>
    </source>
</evidence>
<dbReference type="Proteomes" id="UP001603857">
    <property type="component" value="Unassembled WGS sequence"/>
</dbReference>
<gene>
    <name evidence="2" type="ORF">Fmac_003051</name>
</gene>
<dbReference type="EMBL" id="JBGMDY010000001">
    <property type="protein sequence ID" value="KAL2349051.1"/>
    <property type="molecule type" value="Genomic_DNA"/>
</dbReference>
<accession>A0ABD1NMD0</accession>
<protein>
    <recommendedName>
        <fullName evidence="1">Retrovirus-related Pol polyprotein from transposon TNT 1-94-like beta-barrel domain-containing protein</fullName>
    </recommendedName>
</protein>
<dbReference type="AlphaFoldDB" id="A0ABD1NMD0"/>
<organism evidence="2 3">
    <name type="scientific">Flemingia macrophylla</name>
    <dbReference type="NCBI Taxonomy" id="520843"/>
    <lineage>
        <taxon>Eukaryota</taxon>
        <taxon>Viridiplantae</taxon>
        <taxon>Streptophyta</taxon>
        <taxon>Embryophyta</taxon>
        <taxon>Tracheophyta</taxon>
        <taxon>Spermatophyta</taxon>
        <taxon>Magnoliopsida</taxon>
        <taxon>eudicotyledons</taxon>
        <taxon>Gunneridae</taxon>
        <taxon>Pentapetalae</taxon>
        <taxon>rosids</taxon>
        <taxon>fabids</taxon>
        <taxon>Fabales</taxon>
        <taxon>Fabaceae</taxon>
        <taxon>Papilionoideae</taxon>
        <taxon>50 kb inversion clade</taxon>
        <taxon>NPAAA clade</taxon>
        <taxon>indigoferoid/millettioid clade</taxon>
        <taxon>Phaseoleae</taxon>
        <taxon>Flemingia</taxon>
    </lineage>
</organism>
<evidence type="ECO:0000313" key="2">
    <source>
        <dbReference type="EMBL" id="KAL2349051.1"/>
    </source>
</evidence>
<keyword evidence="3" id="KW-1185">Reference proteome</keyword>
<evidence type="ECO:0000313" key="3">
    <source>
        <dbReference type="Proteomes" id="UP001603857"/>
    </source>
</evidence>
<reference evidence="2 3" key="1">
    <citation type="submission" date="2024-08" db="EMBL/GenBank/DDBJ databases">
        <title>Insights into the chromosomal genome structure of Flemingia macrophylla.</title>
        <authorList>
            <person name="Ding Y."/>
            <person name="Zhao Y."/>
            <person name="Bi W."/>
            <person name="Wu M."/>
            <person name="Zhao G."/>
            <person name="Gong Y."/>
            <person name="Li W."/>
            <person name="Zhang P."/>
        </authorList>
    </citation>
    <scope>NUCLEOTIDE SEQUENCE [LARGE SCALE GENOMIC DNA]</scope>
    <source>
        <strain evidence="2">DYQJB</strain>
        <tissue evidence="2">Leaf</tissue>
    </source>
</reference>
<dbReference type="Pfam" id="PF22936">
    <property type="entry name" value="Pol_BBD"/>
    <property type="match status" value="1"/>
</dbReference>
<dbReference type="InterPro" id="IPR054722">
    <property type="entry name" value="PolX-like_BBD"/>
</dbReference>